<reference evidence="12" key="2">
    <citation type="submission" date="2021-01" db="EMBL/GenBank/DDBJ databases">
        <authorList>
            <person name="Schikora-Tamarit M.A."/>
        </authorList>
    </citation>
    <scope>NUCLEOTIDE SEQUENCE</scope>
    <source>
        <strain evidence="12">CBS2887</strain>
    </source>
</reference>
<dbReference type="EMBL" id="JAEUBG010005007">
    <property type="protein sequence ID" value="KAH3679212.1"/>
    <property type="molecule type" value="Genomic_DNA"/>
</dbReference>
<gene>
    <name evidence="12" type="ORF">WICPIJ_008681</name>
</gene>
<dbReference type="SUPFAM" id="SSF54001">
    <property type="entry name" value="Cysteine proteinases"/>
    <property type="match status" value="1"/>
</dbReference>
<name>A0A9P8PX56_WICPI</name>
<keyword evidence="9" id="KW-0963">Cytoplasm</keyword>
<dbReference type="GO" id="GO:0016579">
    <property type="term" value="P:protein deubiquitination"/>
    <property type="evidence" value="ECO:0007669"/>
    <property type="project" value="TreeGrafter"/>
</dbReference>
<evidence type="ECO:0000256" key="7">
    <source>
        <dbReference type="ARBA" id="ARBA00022807"/>
    </source>
</evidence>
<evidence type="ECO:0000256" key="10">
    <source>
        <dbReference type="SAM" id="MobiDB-lite"/>
    </source>
</evidence>
<dbReference type="GO" id="GO:0036503">
    <property type="term" value="P:ERAD pathway"/>
    <property type="evidence" value="ECO:0007669"/>
    <property type="project" value="TreeGrafter"/>
</dbReference>
<feature type="compositionally biased region" description="Polar residues" evidence="10">
    <location>
        <begin position="9"/>
        <end position="20"/>
    </location>
</feature>
<comment type="caution">
    <text evidence="12">The sequence shown here is derived from an EMBL/GenBank/DDBJ whole genome shotgun (WGS) entry which is preliminary data.</text>
</comment>
<feature type="domain" description="OTU" evidence="11">
    <location>
        <begin position="118"/>
        <end position="239"/>
    </location>
</feature>
<keyword evidence="3" id="KW-0479">Metal-binding</keyword>
<evidence type="ECO:0000256" key="5">
    <source>
        <dbReference type="ARBA" id="ARBA00022786"/>
    </source>
</evidence>
<accession>A0A9P8PX56</accession>
<evidence type="ECO:0000256" key="2">
    <source>
        <dbReference type="ARBA" id="ARBA00022670"/>
    </source>
</evidence>
<protein>
    <recommendedName>
        <fullName evidence="9">Ubiquitin thioesterase OTU</fullName>
        <ecNumber evidence="9">3.4.19.12</ecNumber>
    </recommendedName>
</protein>
<evidence type="ECO:0000313" key="13">
    <source>
        <dbReference type="Proteomes" id="UP000774326"/>
    </source>
</evidence>
<dbReference type="Gene3D" id="3.90.70.80">
    <property type="match status" value="1"/>
</dbReference>
<feature type="region of interest" description="Disordered" evidence="10">
    <location>
        <begin position="88"/>
        <end position="107"/>
    </location>
</feature>
<feature type="region of interest" description="Disordered" evidence="10">
    <location>
        <begin position="1"/>
        <end position="20"/>
    </location>
</feature>
<keyword evidence="4" id="KW-0863">Zinc-finger</keyword>
<keyword evidence="8" id="KW-0862">Zinc</keyword>
<dbReference type="InterPro" id="IPR048857">
    <property type="entry name" value="OTU1_Ubl"/>
</dbReference>
<keyword evidence="2" id="KW-0645">Protease</keyword>
<evidence type="ECO:0000256" key="4">
    <source>
        <dbReference type="ARBA" id="ARBA00022771"/>
    </source>
</evidence>
<proteinExistence type="predicted"/>
<dbReference type="Gene3D" id="3.10.20.90">
    <property type="entry name" value="Phosphatidylinositol 3-kinase Catalytic Subunit, Chain A, domain 1"/>
    <property type="match status" value="1"/>
</dbReference>
<dbReference type="PANTHER" id="PTHR13312:SF0">
    <property type="entry name" value="UBIQUITIN THIOESTERASE OTU1"/>
    <property type="match status" value="1"/>
</dbReference>
<dbReference type="GO" id="GO:0005634">
    <property type="term" value="C:nucleus"/>
    <property type="evidence" value="ECO:0007669"/>
    <property type="project" value="TreeGrafter"/>
</dbReference>
<feature type="compositionally biased region" description="Polar residues" evidence="10">
    <location>
        <begin position="94"/>
        <end position="107"/>
    </location>
</feature>
<dbReference type="InterPro" id="IPR038765">
    <property type="entry name" value="Papain-like_cys_pep_sf"/>
</dbReference>
<evidence type="ECO:0000256" key="6">
    <source>
        <dbReference type="ARBA" id="ARBA00022801"/>
    </source>
</evidence>
<dbReference type="CDD" id="cd22745">
    <property type="entry name" value="OTU_OTU1"/>
    <property type="match status" value="1"/>
</dbReference>
<keyword evidence="7 9" id="KW-0788">Thiol protease</keyword>
<dbReference type="PROSITE" id="PS50802">
    <property type="entry name" value="OTU"/>
    <property type="match status" value="1"/>
</dbReference>
<dbReference type="InterPro" id="IPR003323">
    <property type="entry name" value="OTU_dom"/>
</dbReference>
<keyword evidence="6 9" id="KW-0378">Hydrolase</keyword>
<evidence type="ECO:0000256" key="1">
    <source>
        <dbReference type="ARBA" id="ARBA00000707"/>
    </source>
</evidence>
<comment type="subcellular location">
    <subcellularLocation>
        <location evidence="9">Cytoplasm</location>
    </subcellularLocation>
</comment>
<dbReference type="Proteomes" id="UP000774326">
    <property type="component" value="Unassembled WGS sequence"/>
</dbReference>
<dbReference type="Pfam" id="PF02338">
    <property type="entry name" value="OTU"/>
    <property type="match status" value="1"/>
</dbReference>
<dbReference type="PROSITE" id="PS00028">
    <property type="entry name" value="ZINC_FINGER_C2H2_1"/>
    <property type="match status" value="1"/>
</dbReference>
<dbReference type="PANTHER" id="PTHR13312">
    <property type="entry name" value="HIV-INDUCED PROTEIN-7-LIKE PROTEASE"/>
    <property type="match status" value="1"/>
</dbReference>
<comment type="function">
    <text evidence="9">Hydrolase that can remove conjugated ubiquitin from proteins and may therefore play an important regulatory role at the level of protein turnover by preventing degradation.</text>
</comment>
<evidence type="ECO:0000256" key="3">
    <source>
        <dbReference type="ARBA" id="ARBA00022723"/>
    </source>
</evidence>
<reference evidence="12" key="1">
    <citation type="journal article" date="2021" name="Open Biol.">
        <title>Shared evolutionary footprints suggest mitochondrial oxidative damage underlies multiple complex I losses in fungi.</title>
        <authorList>
            <person name="Schikora-Tamarit M.A."/>
            <person name="Marcet-Houben M."/>
            <person name="Nosek J."/>
            <person name="Gabaldon T."/>
        </authorList>
    </citation>
    <scope>NUCLEOTIDE SEQUENCE</scope>
    <source>
        <strain evidence="12">CBS2887</strain>
    </source>
</reference>
<keyword evidence="5 9" id="KW-0833">Ubl conjugation pathway</keyword>
<dbReference type="GO" id="GO:0005829">
    <property type="term" value="C:cytosol"/>
    <property type="evidence" value="ECO:0007669"/>
    <property type="project" value="TreeGrafter"/>
</dbReference>
<evidence type="ECO:0000256" key="9">
    <source>
        <dbReference type="RuleBase" id="RU367104"/>
    </source>
</evidence>
<dbReference type="Pfam" id="PF24560">
    <property type="entry name" value="zf-C2H2_OTU1_C"/>
    <property type="match status" value="1"/>
</dbReference>
<dbReference type="OrthoDB" id="65596at2759"/>
<dbReference type="Pfam" id="PF21403">
    <property type="entry name" value="OTU1_UBXL"/>
    <property type="match status" value="1"/>
</dbReference>
<dbReference type="AlphaFoldDB" id="A0A9P8PX56"/>
<dbReference type="EC" id="3.4.19.12" evidence="9"/>
<comment type="catalytic activity">
    <reaction evidence="1 9">
        <text>Thiol-dependent hydrolysis of ester, thioester, amide, peptide and isopeptide bonds formed by the C-terminal Gly of ubiquitin (a 76-residue protein attached to proteins as an intracellular targeting signal).</text>
        <dbReference type="EC" id="3.4.19.12"/>
    </reaction>
</comment>
<dbReference type="GO" id="GO:0030968">
    <property type="term" value="P:endoplasmic reticulum unfolded protein response"/>
    <property type="evidence" value="ECO:0007669"/>
    <property type="project" value="TreeGrafter"/>
</dbReference>
<evidence type="ECO:0000259" key="11">
    <source>
        <dbReference type="PROSITE" id="PS50802"/>
    </source>
</evidence>
<dbReference type="InterPro" id="IPR057766">
    <property type="entry name" value="Znf-C2H2_OTU1-like_C"/>
</dbReference>
<dbReference type="InterPro" id="IPR013087">
    <property type="entry name" value="Znf_C2H2_type"/>
</dbReference>
<dbReference type="GO" id="GO:0004843">
    <property type="term" value="F:cysteine-type deubiquitinase activity"/>
    <property type="evidence" value="ECO:0007669"/>
    <property type="project" value="UniProtKB-UniRule"/>
</dbReference>
<keyword evidence="13" id="KW-1185">Reference proteome</keyword>
<evidence type="ECO:0000313" key="12">
    <source>
        <dbReference type="EMBL" id="KAH3679212.1"/>
    </source>
</evidence>
<organism evidence="12 13">
    <name type="scientific">Wickerhamomyces pijperi</name>
    <name type="common">Yeast</name>
    <name type="synonym">Pichia pijperi</name>
    <dbReference type="NCBI Taxonomy" id="599730"/>
    <lineage>
        <taxon>Eukaryota</taxon>
        <taxon>Fungi</taxon>
        <taxon>Dikarya</taxon>
        <taxon>Ascomycota</taxon>
        <taxon>Saccharomycotina</taxon>
        <taxon>Saccharomycetes</taxon>
        <taxon>Phaffomycetales</taxon>
        <taxon>Wickerhamomycetaceae</taxon>
        <taxon>Wickerhamomyces</taxon>
    </lineage>
</organism>
<sequence length="331" mass="36713">MSKPLRLRIQSSKGQSTVTAGSTQTLKNFLQIPEIGYSPDSGSVIKIKTGFPLHDIDVADLSKTISDCGIVNGDRLIVDVVEAGSKETIESNDQKQTPPTESDKASISSYRLPNNTYLVQRKMAPDNSCFFRSVAQGYYGDSSLALLLRQNVSNYIQQNKKEYSEVILGRPVEEYCDWILWETSWGGGIEAGILSKFLGVRIVTIEVESGAKIDVSEQGLKSFMVLLYDGSHYDLLAQATSYGLGSTAEDTTIFKPFNDNVHSLSTYIEPEKIIKHAQEFAKTLRKTTPLINLENDQTLFFCKDCNTQFKGLLAVNEHADASNHVNFTEVK</sequence>
<evidence type="ECO:0000256" key="8">
    <source>
        <dbReference type="ARBA" id="ARBA00022833"/>
    </source>
</evidence>